<dbReference type="InterPro" id="IPR051348">
    <property type="entry name" value="U-box_ubiquitin_ligases"/>
</dbReference>
<dbReference type="EMBL" id="AUSU01006517">
    <property type="protein sequence ID" value="EPS61912.1"/>
    <property type="molecule type" value="Genomic_DNA"/>
</dbReference>
<dbReference type="EC" id="2.3.2.27" evidence="2"/>
<organism evidence="4 5">
    <name type="scientific">Genlisea aurea</name>
    <dbReference type="NCBI Taxonomy" id="192259"/>
    <lineage>
        <taxon>Eukaryota</taxon>
        <taxon>Viridiplantae</taxon>
        <taxon>Streptophyta</taxon>
        <taxon>Embryophyta</taxon>
        <taxon>Tracheophyta</taxon>
        <taxon>Spermatophyta</taxon>
        <taxon>Magnoliopsida</taxon>
        <taxon>eudicotyledons</taxon>
        <taxon>Gunneridae</taxon>
        <taxon>Pentapetalae</taxon>
        <taxon>asterids</taxon>
        <taxon>lamiids</taxon>
        <taxon>Lamiales</taxon>
        <taxon>Lentibulariaceae</taxon>
        <taxon>Genlisea</taxon>
    </lineage>
</organism>
<comment type="catalytic activity">
    <reaction evidence="1">
        <text>S-ubiquitinyl-[E2 ubiquitin-conjugating enzyme]-L-cysteine + [acceptor protein]-L-lysine = [E2 ubiquitin-conjugating enzyme]-L-cysteine + N(6)-ubiquitinyl-[acceptor protein]-L-lysine.</text>
        <dbReference type="EC" id="2.3.2.27"/>
    </reaction>
</comment>
<dbReference type="OrthoDB" id="786795at2759"/>
<dbReference type="AlphaFoldDB" id="S8DQ87"/>
<keyword evidence="3" id="KW-0833">Ubl conjugation pathway</keyword>
<dbReference type="SUPFAM" id="SSF52402">
    <property type="entry name" value="Adenine nucleotide alpha hydrolases-like"/>
    <property type="match status" value="1"/>
</dbReference>
<dbReference type="PANTHER" id="PTHR45647:SF51">
    <property type="entry name" value="PROTEIN KINASE SUPERFAMILY PROTEIN"/>
    <property type="match status" value="1"/>
</dbReference>
<dbReference type="PANTHER" id="PTHR45647">
    <property type="entry name" value="OS02G0152300 PROTEIN"/>
    <property type="match status" value="1"/>
</dbReference>
<accession>S8DQ87</accession>
<protein>
    <recommendedName>
        <fullName evidence="2">RING-type E3 ubiquitin transferase</fullName>
        <ecNumber evidence="2">2.3.2.27</ecNumber>
    </recommendedName>
</protein>
<comment type="caution">
    <text evidence="4">The sequence shown here is derived from an EMBL/GenBank/DDBJ whole genome shotgun (WGS) entry which is preliminary data.</text>
</comment>
<dbReference type="Proteomes" id="UP000015453">
    <property type="component" value="Unassembled WGS sequence"/>
</dbReference>
<reference evidence="4 5" key="1">
    <citation type="journal article" date="2013" name="BMC Genomics">
        <title>The miniature genome of a carnivorous plant Genlisea aurea contains a low number of genes and short non-coding sequences.</title>
        <authorList>
            <person name="Leushkin E.V."/>
            <person name="Sutormin R.A."/>
            <person name="Nabieva E.R."/>
            <person name="Penin A.A."/>
            <person name="Kondrashov A.S."/>
            <person name="Logacheva M.D."/>
        </authorList>
    </citation>
    <scope>NUCLEOTIDE SEQUENCE [LARGE SCALE GENOMIC DNA]</scope>
</reference>
<sequence>MANNEEEVYVDDDGEPIRTAVGIDRDKNSQFAVKWAVENLKLKNKRILLVHVNAQKDVVKALCEFITRNSITAIALGSSNRGALARAFKYSDVPTSLAKFVSVSCSVYVVSKGKAVEMKVDVDLVQAGEQEKCFNGCMEFFE</sequence>
<dbReference type="GO" id="GO:0061630">
    <property type="term" value="F:ubiquitin protein ligase activity"/>
    <property type="evidence" value="ECO:0007669"/>
    <property type="project" value="UniProtKB-EC"/>
</dbReference>
<evidence type="ECO:0000313" key="5">
    <source>
        <dbReference type="Proteomes" id="UP000015453"/>
    </source>
</evidence>
<evidence type="ECO:0000256" key="3">
    <source>
        <dbReference type="ARBA" id="ARBA00022786"/>
    </source>
</evidence>
<evidence type="ECO:0000313" key="4">
    <source>
        <dbReference type="EMBL" id="EPS61912.1"/>
    </source>
</evidence>
<dbReference type="Gene3D" id="3.40.50.12370">
    <property type="match status" value="1"/>
</dbReference>
<proteinExistence type="predicted"/>
<keyword evidence="5" id="KW-1185">Reference proteome</keyword>
<name>S8DQ87_9LAMI</name>
<gene>
    <name evidence="4" type="ORF">M569_12882</name>
</gene>
<evidence type="ECO:0000256" key="2">
    <source>
        <dbReference type="ARBA" id="ARBA00012483"/>
    </source>
</evidence>
<evidence type="ECO:0000256" key="1">
    <source>
        <dbReference type="ARBA" id="ARBA00000900"/>
    </source>
</evidence>